<dbReference type="GO" id="GO:0000272">
    <property type="term" value="P:polysaccharide catabolic process"/>
    <property type="evidence" value="ECO:0007669"/>
    <property type="project" value="TreeGrafter"/>
</dbReference>
<dbReference type="Gene3D" id="1.50.10.10">
    <property type="match status" value="2"/>
</dbReference>
<comment type="caution">
    <text evidence="3">The sequence shown here is derived from an EMBL/GenBank/DDBJ whole genome shotgun (WGS) entry which is preliminary data.</text>
</comment>
<dbReference type="AlphaFoldDB" id="A0A9W9SH29"/>
<dbReference type="PANTHER" id="PTHR36845:SF1">
    <property type="entry name" value="HYDROLASE, PUTATIVE (AFU_ORTHOLOGUE AFUA_7G05090)-RELATED"/>
    <property type="match status" value="1"/>
</dbReference>
<evidence type="ECO:0000256" key="1">
    <source>
        <dbReference type="ARBA" id="ARBA00022801"/>
    </source>
</evidence>
<dbReference type="InterPro" id="IPR012341">
    <property type="entry name" value="6hp_glycosidase-like_sf"/>
</dbReference>
<dbReference type="InterPro" id="IPR008928">
    <property type="entry name" value="6-hairpin_glycosidase_sf"/>
</dbReference>
<comment type="similarity">
    <text evidence="2">Belongs to the glycosyl hydrolase 88 family.</text>
</comment>
<keyword evidence="4" id="KW-1185">Reference proteome</keyword>
<sequence>MAPGIINSPPRSADVEMGAASILASRKPVSGTASSANDIATILAPLYKESNLVKILNAAERYLAENDPPKRFPETVPQTGPQKGIYQSRDAEFWTCGFFPGNIYCVLERLRKYPGSSVSKACLPGDVPRDFPLSLIEHVTDLCQKWSAPLHAMSKRTDTHDLGFIVQPALRRDWELFGNKQSLISLLTAAESLASRYDERVGAIRSWDSFKNAHHNITSMDEDFLVIIDSLCNLDLLFYAGNYKRSPRLIEIASKHAETLLSTHLRIESVEPGKRMFSTYHAANLSPRDNGKVKRKLTAQGYDDNSTWARGQAWAILGYAQTFAWTRDPSFLEAALGLADFFIYRLESSPNVVEENGVGRYVPLELGGDELAKRYLDYSLAIAKDTVALAYNNDEMGMSFDSETGKINTYRMGTVEGRSFDAILERSTANFNQDHADRTWDHGLVYADYYFLELGNRFLDMGLV</sequence>
<reference evidence="3" key="2">
    <citation type="journal article" date="2023" name="IMA Fungus">
        <title>Comparative genomic study of the Penicillium genus elucidates a diverse pangenome and 15 lateral gene transfer events.</title>
        <authorList>
            <person name="Petersen C."/>
            <person name="Sorensen T."/>
            <person name="Nielsen M.R."/>
            <person name="Sondergaard T.E."/>
            <person name="Sorensen J.L."/>
            <person name="Fitzpatrick D.A."/>
            <person name="Frisvad J.C."/>
            <person name="Nielsen K.L."/>
        </authorList>
    </citation>
    <scope>NUCLEOTIDE SEQUENCE</scope>
    <source>
        <strain evidence="3">IBT 29677</strain>
    </source>
</reference>
<dbReference type="InterPro" id="IPR052369">
    <property type="entry name" value="UG_Glycosaminoglycan_Hydrolase"/>
</dbReference>
<dbReference type="RefSeq" id="XP_056481078.1">
    <property type="nucleotide sequence ID" value="XM_056637571.1"/>
</dbReference>
<organism evidence="3 4">
    <name type="scientific">Penicillium cosmopolitanum</name>
    <dbReference type="NCBI Taxonomy" id="1131564"/>
    <lineage>
        <taxon>Eukaryota</taxon>
        <taxon>Fungi</taxon>
        <taxon>Dikarya</taxon>
        <taxon>Ascomycota</taxon>
        <taxon>Pezizomycotina</taxon>
        <taxon>Eurotiomycetes</taxon>
        <taxon>Eurotiomycetidae</taxon>
        <taxon>Eurotiales</taxon>
        <taxon>Aspergillaceae</taxon>
        <taxon>Penicillium</taxon>
    </lineage>
</organism>
<dbReference type="OrthoDB" id="2317065at2759"/>
<dbReference type="SUPFAM" id="SSF48208">
    <property type="entry name" value="Six-hairpin glycosidases"/>
    <property type="match status" value="1"/>
</dbReference>
<keyword evidence="1 3" id="KW-0378">Hydrolase</keyword>
<dbReference type="GeneID" id="81376551"/>
<proteinExistence type="inferred from homology"/>
<evidence type="ECO:0000313" key="3">
    <source>
        <dbReference type="EMBL" id="KAJ5376048.1"/>
    </source>
</evidence>
<dbReference type="Proteomes" id="UP001147747">
    <property type="component" value="Unassembled WGS sequence"/>
</dbReference>
<evidence type="ECO:0000256" key="2">
    <source>
        <dbReference type="ARBA" id="ARBA00038358"/>
    </source>
</evidence>
<gene>
    <name evidence="3" type="ORF">N7509_012934</name>
</gene>
<dbReference type="GO" id="GO:0052757">
    <property type="term" value="F:chondroitin hydrolase activity"/>
    <property type="evidence" value="ECO:0007669"/>
    <property type="project" value="TreeGrafter"/>
</dbReference>
<dbReference type="PANTHER" id="PTHR36845">
    <property type="entry name" value="HYDROLASE, PUTATIVE (AFU_ORTHOLOGUE AFUA_7G05090)-RELATED"/>
    <property type="match status" value="1"/>
</dbReference>
<reference evidence="3" key="1">
    <citation type="submission" date="2022-12" db="EMBL/GenBank/DDBJ databases">
        <authorList>
            <person name="Petersen C."/>
        </authorList>
    </citation>
    <scope>NUCLEOTIDE SEQUENCE</scope>
    <source>
        <strain evidence="3">IBT 29677</strain>
    </source>
</reference>
<name>A0A9W9SH29_9EURO</name>
<accession>A0A9W9SH29</accession>
<evidence type="ECO:0000313" key="4">
    <source>
        <dbReference type="Proteomes" id="UP001147747"/>
    </source>
</evidence>
<protein>
    <submittedName>
        <fullName evidence="3">Glucuronyl hydrolase</fullName>
    </submittedName>
</protein>
<dbReference type="EMBL" id="JAPZBU010000012">
    <property type="protein sequence ID" value="KAJ5376048.1"/>
    <property type="molecule type" value="Genomic_DNA"/>
</dbReference>